<sequence>MSSRSSSPSTSTVRGHFHEPDDEVPPFAVPHPDYYLEDGNLVIQVENTLFRVFRSTFTRHSAFFKDLFSLPGPVGTAEGLDDDNPLQFSGISVVEFERLLWVLYPPRYGAHRARTAAEWTSILSLATRWDFTDIRALAIREIQSLDISPVDKVVLAQEFDIGGRWLLGAYSALCERAEPLSISEGTRLGLETAMRVAQLREQLRSSSRKSSRMGGYHTLTQSAAMRHGAGSINAYMTVAVKPPRTERLQWGIERSFLSGSPVAPSARKASQKVGMKRGPTSIPGPARLIAEAFGIDLSR</sequence>
<feature type="compositionally biased region" description="Low complexity" evidence="1">
    <location>
        <begin position="1"/>
        <end position="12"/>
    </location>
</feature>
<organism evidence="3">
    <name type="scientific">Ganoderma boninense</name>
    <dbReference type="NCBI Taxonomy" id="34458"/>
    <lineage>
        <taxon>Eukaryota</taxon>
        <taxon>Fungi</taxon>
        <taxon>Dikarya</taxon>
        <taxon>Basidiomycota</taxon>
        <taxon>Agaricomycotina</taxon>
        <taxon>Agaricomycetes</taxon>
        <taxon>Polyporales</taxon>
        <taxon>Polyporaceae</taxon>
        <taxon>Ganoderma</taxon>
    </lineage>
</organism>
<proteinExistence type="predicted"/>
<dbReference type="Gene3D" id="3.30.710.10">
    <property type="entry name" value="Potassium Channel Kv1.1, Chain A"/>
    <property type="match status" value="1"/>
</dbReference>
<dbReference type="InterPro" id="IPR011333">
    <property type="entry name" value="SKP1/BTB/POZ_sf"/>
</dbReference>
<dbReference type="PROSITE" id="PS50097">
    <property type="entry name" value="BTB"/>
    <property type="match status" value="1"/>
</dbReference>
<evidence type="ECO:0000313" key="3">
    <source>
        <dbReference type="EMBL" id="VWO97540.1"/>
    </source>
</evidence>
<feature type="domain" description="BTB" evidence="2">
    <location>
        <begin position="39"/>
        <end position="112"/>
    </location>
</feature>
<name>A0A5K1JXS5_9APHY</name>
<evidence type="ECO:0000256" key="1">
    <source>
        <dbReference type="SAM" id="MobiDB-lite"/>
    </source>
</evidence>
<dbReference type="SUPFAM" id="SSF54695">
    <property type="entry name" value="POZ domain"/>
    <property type="match status" value="1"/>
</dbReference>
<dbReference type="EMBL" id="LR726375">
    <property type="protein sequence ID" value="VWO97540.1"/>
    <property type="molecule type" value="Genomic_DNA"/>
</dbReference>
<accession>A0A5K1JXS5</accession>
<feature type="region of interest" description="Disordered" evidence="1">
    <location>
        <begin position="1"/>
        <end position="23"/>
    </location>
</feature>
<dbReference type="Pfam" id="PF00651">
    <property type="entry name" value="BTB"/>
    <property type="match status" value="1"/>
</dbReference>
<gene>
    <name evidence="3" type="primary">F9XQ56</name>
</gene>
<feature type="region of interest" description="Disordered" evidence="1">
    <location>
        <begin position="261"/>
        <end position="281"/>
    </location>
</feature>
<reference evidence="3" key="1">
    <citation type="submission" date="2019-10" db="EMBL/GenBank/DDBJ databases">
        <authorList>
            <person name="Nor Muhammad N."/>
        </authorList>
    </citation>
    <scope>NUCLEOTIDE SEQUENCE</scope>
</reference>
<evidence type="ECO:0000259" key="2">
    <source>
        <dbReference type="PROSITE" id="PS50097"/>
    </source>
</evidence>
<dbReference type="AlphaFoldDB" id="A0A5K1JXS5"/>
<protein>
    <recommendedName>
        <fullName evidence="2">BTB domain-containing protein</fullName>
    </recommendedName>
</protein>
<dbReference type="InterPro" id="IPR000210">
    <property type="entry name" value="BTB/POZ_dom"/>
</dbReference>